<feature type="region of interest" description="Disordered" evidence="1">
    <location>
        <begin position="272"/>
        <end position="305"/>
    </location>
</feature>
<dbReference type="AlphaFoldDB" id="A0AAD5LE70"/>
<keyword evidence="3" id="KW-1185">Reference proteome</keyword>
<comment type="caution">
    <text evidence="2">The sequence shown here is derived from an EMBL/GenBank/DDBJ whole genome shotgun (WGS) entry which is preliminary data.</text>
</comment>
<dbReference type="InterPro" id="IPR008775">
    <property type="entry name" value="Phytyl_CoA_dOase-like"/>
</dbReference>
<evidence type="ECO:0000256" key="1">
    <source>
        <dbReference type="SAM" id="MobiDB-lite"/>
    </source>
</evidence>
<dbReference type="Pfam" id="PF05721">
    <property type="entry name" value="PhyH"/>
    <property type="match status" value="1"/>
</dbReference>
<dbReference type="EMBL" id="JAKCXM010000238">
    <property type="protein sequence ID" value="KAJ0397796.1"/>
    <property type="molecule type" value="Genomic_DNA"/>
</dbReference>
<dbReference type="InterPro" id="IPR051961">
    <property type="entry name" value="Fungal_Metabolite_Diox"/>
</dbReference>
<dbReference type="PANTHER" id="PTHR37563:SF2">
    <property type="entry name" value="PHYTANOYL-COA DIOXYGENASE FAMILY PROTEIN (AFU_ORTHOLOGUE AFUA_2G03330)"/>
    <property type="match status" value="1"/>
</dbReference>
<accession>A0AAD5LE70</accession>
<proteinExistence type="predicted"/>
<dbReference type="SUPFAM" id="SSF51197">
    <property type="entry name" value="Clavaminate synthase-like"/>
    <property type="match status" value="1"/>
</dbReference>
<evidence type="ECO:0008006" key="4">
    <source>
        <dbReference type="Google" id="ProtNLM"/>
    </source>
</evidence>
<dbReference type="Proteomes" id="UP001209570">
    <property type="component" value="Unassembled WGS sequence"/>
</dbReference>
<name>A0AAD5LE70_PYTIN</name>
<sequence>MAPTDGTEAPCPEDEHAALFHDDGFVTLDDAGFRVPADEVAALRSAILRRYDALLRHAEERGVDLSKPENAETIAGFYVRRGGRVDMQLSPCWGADGKAVEMPRAGHVALEAAAVDVEQLRRLERHWRDVVAAIFKRTPDDGGRAEFFLEYIGCVVARPGDEDQNWHLDGVHRNLRRHEPADRLNVFVPLVDLSEDVGGTEMKKASQFHDDGRRGAAFADYAHLESVTPLVQAGTPVIMDYRVWHRGLANRSETLRPLLYFKYSRHAASLKRSAADESEAEAEADAEEKKEKKKKKKRVALVQVS</sequence>
<gene>
    <name evidence="2" type="ORF">P43SY_006498</name>
</gene>
<dbReference type="Gene3D" id="2.60.120.620">
    <property type="entry name" value="q2cbj1_9rhob like domain"/>
    <property type="match status" value="1"/>
</dbReference>
<protein>
    <recommendedName>
        <fullName evidence="4">Phytanoyl-CoA dioxygenase</fullName>
    </recommendedName>
</protein>
<organism evidence="2 3">
    <name type="scientific">Pythium insidiosum</name>
    <name type="common">Pythiosis disease agent</name>
    <dbReference type="NCBI Taxonomy" id="114742"/>
    <lineage>
        <taxon>Eukaryota</taxon>
        <taxon>Sar</taxon>
        <taxon>Stramenopiles</taxon>
        <taxon>Oomycota</taxon>
        <taxon>Peronosporomycetes</taxon>
        <taxon>Pythiales</taxon>
        <taxon>Pythiaceae</taxon>
        <taxon>Pythium</taxon>
    </lineage>
</organism>
<evidence type="ECO:0000313" key="2">
    <source>
        <dbReference type="EMBL" id="KAJ0397796.1"/>
    </source>
</evidence>
<reference evidence="2" key="1">
    <citation type="submission" date="2021-12" db="EMBL/GenBank/DDBJ databases">
        <title>Prjna785345.</title>
        <authorList>
            <person name="Rujirawat T."/>
            <person name="Krajaejun T."/>
        </authorList>
    </citation>
    <scope>NUCLEOTIDE SEQUENCE</scope>
    <source>
        <strain evidence="2">Pi057C3</strain>
    </source>
</reference>
<dbReference type="PANTHER" id="PTHR37563">
    <property type="entry name" value="PHYTANOYL-COA DIOXYGENASE FAMILY PROTEIN (AFU_ORTHOLOGUE AFUA_2G03330)"/>
    <property type="match status" value="1"/>
</dbReference>
<feature type="compositionally biased region" description="Acidic residues" evidence="1">
    <location>
        <begin position="276"/>
        <end position="286"/>
    </location>
</feature>
<evidence type="ECO:0000313" key="3">
    <source>
        <dbReference type="Proteomes" id="UP001209570"/>
    </source>
</evidence>